<dbReference type="Proteomes" id="UP000198379">
    <property type="component" value="Unassembled WGS sequence"/>
</dbReference>
<name>A0A238VXF3_9FLAO</name>
<dbReference type="OrthoDB" id="1489248at2"/>
<evidence type="ECO:0000313" key="1">
    <source>
        <dbReference type="EMBL" id="SNR39015.1"/>
    </source>
</evidence>
<proteinExistence type="predicted"/>
<accession>A0A238VXF3</accession>
<reference evidence="1 2" key="1">
    <citation type="submission" date="2017-06" db="EMBL/GenBank/DDBJ databases">
        <authorList>
            <person name="Kim H.J."/>
            <person name="Triplett B.A."/>
        </authorList>
    </citation>
    <scope>NUCLEOTIDE SEQUENCE [LARGE SCALE GENOMIC DNA]</scope>
    <source>
        <strain evidence="1 2">DSM 25597</strain>
    </source>
</reference>
<evidence type="ECO:0000313" key="2">
    <source>
        <dbReference type="Proteomes" id="UP000198379"/>
    </source>
</evidence>
<sequence length="234" mass="26879">MKTIFTLLLGICTLAVTGQTLTANELLEKAIAYHDPNGKWETFQGLLNIELEMPDRPARVSQVLIDLPNEFFSVTVQGEDKTRRVVDKGACLFMLNGSKEVSEEDIKKHHGDCERSTMFKNYYTYLYGLPMKLKDPGTHIDPVVQKKTFKGKEYLVIRASYDQEVGSDIWQFYFNPETYAMEVYQFFKGPDETTGEYILLTDEMEIGGIKMPKDRAWYYNKDNGYLGTDKLVKG</sequence>
<protein>
    <recommendedName>
        <fullName evidence="3">Outer membrane lipoprotein-sorting protein</fullName>
    </recommendedName>
</protein>
<keyword evidence="2" id="KW-1185">Reference proteome</keyword>
<dbReference type="Pfam" id="PF20113">
    <property type="entry name" value="DUF6503"/>
    <property type="match status" value="1"/>
</dbReference>
<dbReference type="RefSeq" id="WP_089369822.1">
    <property type="nucleotide sequence ID" value="NZ_BMEP01000002.1"/>
</dbReference>
<gene>
    <name evidence="1" type="ORF">SAMN06265376_101483</name>
</gene>
<dbReference type="EMBL" id="FZNY01000001">
    <property type="protein sequence ID" value="SNR39015.1"/>
    <property type="molecule type" value="Genomic_DNA"/>
</dbReference>
<organism evidence="1 2">
    <name type="scientific">Dokdonia pacifica</name>
    <dbReference type="NCBI Taxonomy" id="1627892"/>
    <lineage>
        <taxon>Bacteria</taxon>
        <taxon>Pseudomonadati</taxon>
        <taxon>Bacteroidota</taxon>
        <taxon>Flavobacteriia</taxon>
        <taxon>Flavobacteriales</taxon>
        <taxon>Flavobacteriaceae</taxon>
        <taxon>Dokdonia</taxon>
    </lineage>
</organism>
<dbReference type="AlphaFoldDB" id="A0A238VXF3"/>
<dbReference type="InterPro" id="IPR045444">
    <property type="entry name" value="DUF6503"/>
</dbReference>
<evidence type="ECO:0008006" key="3">
    <source>
        <dbReference type="Google" id="ProtNLM"/>
    </source>
</evidence>